<keyword evidence="2" id="KW-0732">Signal</keyword>
<feature type="signal peptide" evidence="2">
    <location>
        <begin position="1"/>
        <end position="30"/>
    </location>
</feature>
<keyword evidence="1" id="KW-0472">Membrane</keyword>
<dbReference type="Pfam" id="PF04956">
    <property type="entry name" value="TrbC"/>
    <property type="match status" value="1"/>
</dbReference>
<sequence>MRQSQAGNAGTRRIAIGLLVLQAAPLVAHAQTSPFDTGADSLLTWALGIAMPIAALFIIGLGIAALVGRISWGLAVGCIVGIALIFGAPQLVTWMRGIFGV</sequence>
<evidence type="ECO:0000313" key="4">
    <source>
        <dbReference type="Proteomes" id="UP000661077"/>
    </source>
</evidence>
<evidence type="ECO:0000313" key="3">
    <source>
        <dbReference type="EMBL" id="MBM0105797.1"/>
    </source>
</evidence>
<dbReference type="Proteomes" id="UP000661077">
    <property type="component" value="Unassembled WGS sequence"/>
</dbReference>
<reference evidence="3 4" key="1">
    <citation type="journal article" date="2021" name="Int. J. Syst. Evol. Microbiol.">
        <title>Steroidobacter gossypii sp. nov., isolated from soil of cotton cropping field.</title>
        <authorList>
            <person name="Huang R."/>
            <person name="Yang S."/>
            <person name="Zhen C."/>
            <person name="Liu W."/>
        </authorList>
    </citation>
    <scope>NUCLEOTIDE SEQUENCE [LARGE SCALE GENOMIC DNA]</scope>
    <source>
        <strain evidence="3 4">S1-65</strain>
    </source>
</reference>
<proteinExistence type="predicted"/>
<gene>
    <name evidence="3" type="ORF">JM946_13735</name>
</gene>
<keyword evidence="1" id="KW-0812">Transmembrane</keyword>
<feature type="transmembrane region" description="Helical" evidence="1">
    <location>
        <begin position="46"/>
        <end position="67"/>
    </location>
</feature>
<dbReference type="InterPro" id="IPR007039">
    <property type="entry name" value="TrbC/VirB2"/>
</dbReference>
<keyword evidence="4" id="KW-1185">Reference proteome</keyword>
<protein>
    <submittedName>
        <fullName evidence="3">TrbC/VirB2 family protein</fullName>
    </submittedName>
</protein>
<evidence type="ECO:0000256" key="1">
    <source>
        <dbReference type="SAM" id="Phobius"/>
    </source>
</evidence>
<name>A0ABS1WXY5_9GAMM</name>
<dbReference type="RefSeq" id="WP_203167820.1">
    <property type="nucleotide sequence ID" value="NZ_JAEVLS010000002.1"/>
</dbReference>
<dbReference type="EMBL" id="JAEVLS010000002">
    <property type="protein sequence ID" value="MBM0105797.1"/>
    <property type="molecule type" value="Genomic_DNA"/>
</dbReference>
<keyword evidence="1" id="KW-1133">Transmembrane helix</keyword>
<evidence type="ECO:0000256" key="2">
    <source>
        <dbReference type="SAM" id="SignalP"/>
    </source>
</evidence>
<feature type="transmembrane region" description="Helical" evidence="1">
    <location>
        <begin position="74"/>
        <end position="95"/>
    </location>
</feature>
<accession>A0ABS1WXY5</accession>
<feature type="chain" id="PRO_5047014702" evidence="2">
    <location>
        <begin position="31"/>
        <end position="101"/>
    </location>
</feature>
<organism evidence="3 4">
    <name type="scientific">Steroidobacter gossypii</name>
    <dbReference type="NCBI Taxonomy" id="2805490"/>
    <lineage>
        <taxon>Bacteria</taxon>
        <taxon>Pseudomonadati</taxon>
        <taxon>Pseudomonadota</taxon>
        <taxon>Gammaproteobacteria</taxon>
        <taxon>Steroidobacterales</taxon>
        <taxon>Steroidobacteraceae</taxon>
        <taxon>Steroidobacter</taxon>
    </lineage>
</organism>
<comment type="caution">
    <text evidence="3">The sequence shown here is derived from an EMBL/GenBank/DDBJ whole genome shotgun (WGS) entry which is preliminary data.</text>
</comment>